<keyword evidence="4" id="KW-0235">DNA replication</keyword>
<evidence type="ECO:0000256" key="4">
    <source>
        <dbReference type="ARBA" id="ARBA00022705"/>
    </source>
</evidence>
<dbReference type="eggNOG" id="COG1466">
    <property type="taxonomic scope" value="Bacteria"/>
</dbReference>
<dbReference type="HOGENOM" id="CLU_068860_1_0_5"/>
<evidence type="ECO:0000256" key="5">
    <source>
        <dbReference type="ARBA" id="ARBA00022932"/>
    </source>
</evidence>
<organism evidence="8 9">
    <name type="scientific">Granulibacter bethesdensis (strain ATCC BAA-1260 / CGDNIH1)</name>
    <dbReference type="NCBI Taxonomy" id="391165"/>
    <lineage>
        <taxon>Bacteria</taxon>
        <taxon>Pseudomonadati</taxon>
        <taxon>Pseudomonadota</taxon>
        <taxon>Alphaproteobacteria</taxon>
        <taxon>Acetobacterales</taxon>
        <taxon>Acetobacteraceae</taxon>
        <taxon>Granulibacter</taxon>
    </lineage>
</organism>
<dbReference type="RefSeq" id="WP_011630715.1">
    <property type="nucleotide sequence ID" value="NC_008343.2"/>
</dbReference>
<dbReference type="Proteomes" id="UP000001963">
    <property type="component" value="Chromosome"/>
</dbReference>
<keyword evidence="5" id="KW-0239">DNA-directed DNA polymerase</keyword>
<evidence type="ECO:0000256" key="7">
    <source>
        <dbReference type="ARBA" id="ARBA00049244"/>
    </source>
</evidence>
<dbReference type="GO" id="GO:0003887">
    <property type="term" value="F:DNA-directed DNA polymerase activity"/>
    <property type="evidence" value="ECO:0007669"/>
    <property type="project" value="UniProtKB-KW"/>
</dbReference>
<dbReference type="Gene3D" id="1.10.8.60">
    <property type="match status" value="1"/>
</dbReference>
<evidence type="ECO:0000256" key="1">
    <source>
        <dbReference type="ARBA" id="ARBA00012417"/>
    </source>
</evidence>
<dbReference type="GO" id="GO:0006261">
    <property type="term" value="P:DNA-templated DNA replication"/>
    <property type="evidence" value="ECO:0007669"/>
    <property type="project" value="TreeGrafter"/>
</dbReference>
<dbReference type="GO" id="GO:0009360">
    <property type="term" value="C:DNA polymerase III complex"/>
    <property type="evidence" value="ECO:0007669"/>
    <property type="project" value="TreeGrafter"/>
</dbReference>
<evidence type="ECO:0000256" key="2">
    <source>
        <dbReference type="ARBA" id="ARBA00022679"/>
    </source>
</evidence>
<evidence type="ECO:0000256" key="6">
    <source>
        <dbReference type="ARBA" id="ARBA00034754"/>
    </source>
</evidence>
<accession>Q0BW97</accession>
<reference evidence="8 9" key="1">
    <citation type="journal article" date="2007" name="J. Bacteriol.">
        <title>Genome sequence analysis of the emerging human pathogenic acetic acid bacterium Granulibacter bethesdensis.</title>
        <authorList>
            <person name="Greenberg D.E."/>
            <person name="Porcella S.F."/>
            <person name="Zelazny A.M."/>
            <person name="Virtaneva K."/>
            <person name="Sturdevant D.E."/>
            <person name="Kupko J.J.III."/>
            <person name="Barbian K.D."/>
            <person name="Babar A."/>
            <person name="Dorward D.W."/>
            <person name="Holland S.M."/>
        </authorList>
    </citation>
    <scope>NUCLEOTIDE SEQUENCE [LARGE SCALE GENOMIC DNA]</scope>
    <source>
        <strain evidence="9">ATCC BAA-1260 / CGDNIH1</strain>
    </source>
</reference>
<dbReference type="AlphaFoldDB" id="Q0BW97"/>
<dbReference type="OrthoDB" id="9804983at2"/>
<dbReference type="EMBL" id="CP000394">
    <property type="protein sequence ID" value="ABI60905.1"/>
    <property type="molecule type" value="Genomic_DNA"/>
</dbReference>
<protein>
    <recommendedName>
        <fullName evidence="1">DNA-directed DNA polymerase</fullName>
        <ecNumber evidence="1">2.7.7.7</ecNumber>
    </recommendedName>
</protein>
<name>Q0BW97_GRABC</name>
<proteinExistence type="inferred from homology"/>
<sequence>MKFDARQAEAFLRQPDQAVRAVLLYGDDHGLVRERGTSLTRLVAGQIDDPFRVIELAAEQAADLPNEMAGLSLTGGRRVIRIREAADIFAAPLQAGLERQGEALVILEAGTLTPRSKLRVLAEKMASAASIACYPDEGRSLSQTIQDSLARDRVSIEADALKWLCDHLGADRALTRREIDKLALYVGQDGTATIEAAHACIGDLAGLSLEDALYASVIGDISGAERALSLALSEGTTSIAVVRMALQHMQRLRKLRAVMQENGTSAAEAVRQAKPPVFFKRVPAFTKALTLWRDEMLAAICDMLWQAEKACKQSGAPDETICRQAVMSIALRARQAAARGVFNKGFNGSAG</sequence>
<dbReference type="EC" id="2.7.7.7" evidence="1"/>
<comment type="similarity">
    <text evidence="6">Belongs to the DNA polymerase HolA subunit family.</text>
</comment>
<dbReference type="Gene3D" id="1.20.272.10">
    <property type="match status" value="1"/>
</dbReference>
<dbReference type="GO" id="GO:0003677">
    <property type="term" value="F:DNA binding"/>
    <property type="evidence" value="ECO:0007669"/>
    <property type="project" value="InterPro"/>
</dbReference>
<evidence type="ECO:0000256" key="3">
    <source>
        <dbReference type="ARBA" id="ARBA00022695"/>
    </source>
</evidence>
<evidence type="ECO:0000313" key="9">
    <source>
        <dbReference type="Proteomes" id="UP000001963"/>
    </source>
</evidence>
<dbReference type="InterPro" id="IPR005790">
    <property type="entry name" value="DNA_polIII_delta"/>
</dbReference>
<evidence type="ECO:0000313" key="8">
    <source>
        <dbReference type="EMBL" id="ABI60905.1"/>
    </source>
</evidence>
<dbReference type="STRING" id="391165.GbCGDNIH1_0007"/>
<dbReference type="PANTHER" id="PTHR34388">
    <property type="entry name" value="DNA POLYMERASE III SUBUNIT DELTA"/>
    <property type="match status" value="1"/>
</dbReference>
<dbReference type="Gene3D" id="3.40.50.300">
    <property type="entry name" value="P-loop containing nucleotide triphosphate hydrolases"/>
    <property type="match status" value="1"/>
</dbReference>
<dbReference type="InterPro" id="IPR008921">
    <property type="entry name" value="DNA_pol3_clamp-load_cplx_C"/>
</dbReference>
<dbReference type="SUPFAM" id="SSF52540">
    <property type="entry name" value="P-loop containing nucleoside triphosphate hydrolases"/>
    <property type="match status" value="1"/>
</dbReference>
<keyword evidence="3 8" id="KW-0548">Nucleotidyltransferase</keyword>
<gene>
    <name evidence="8" type="ordered locus">GbCGDNIH1_0007</name>
</gene>
<dbReference type="InterPro" id="IPR027417">
    <property type="entry name" value="P-loop_NTPase"/>
</dbReference>
<dbReference type="KEGG" id="gbe:GbCGDNIH1_0007"/>
<comment type="catalytic activity">
    <reaction evidence="7">
        <text>DNA(n) + a 2'-deoxyribonucleoside 5'-triphosphate = DNA(n+1) + diphosphate</text>
        <dbReference type="Rhea" id="RHEA:22508"/>
        <dbReference type="Rhea" id="RHEA-COMP:17339"/>
        <dbReference type="Rhea" id="RHEA-COMP:17340"/>
        <dbReference type="ChEBI" id="CHEBI:33019"/>
        <dbReference type="ChEBI" id="CHEBI:61560"/>
        <dbReference type="ChEBI" id="CHEBI:173112"/>
        <dbReference type="EC" id="2.7.7.7"/>
    </reaction>
</comment>
<dbReference type="NCBIfam" id="TIGR01128">
    <property type="entry name" value="holA"/>
    <property type="match status" value="1"/>
</dbReference>
<keyword evidence="2 8" id="KW-0808">Transferase</keyword>
<dbReference type="PANTHER" id="PTHR34388:SF1">
    <property type="entry name" value="DNA POLYMERASE III SUBUNIT DELTA"/>
    <property type="match status" value="1"/>
</dbReference>
<keyword evidence="9" id="KW-1185">Reference proteome</keyword>
<dbReference type="SUPFAM" id="SSF48019">
    <property type="entry name" value="post-AAA+ oligomerization domain-like"/>
    <property type="match status" value="1"/>
</dbReference>